<feature type="compositionally biased region" description="Basic and acidic residues" evidence="1">
    <location>
        <begin position="187"/>
        <end position="199"/>
    </location>
</feature>
<evidence type="ECO:0000313" key="4">
    <source>
        <dbReference type="Proteomes" id="UP000799537"/>
    </source>
</evidence>
<dbReference type="Gene3D" id="3.10.20.90">
    <property type="entry name" value="Phosphatidylinositol 3-kinase Catalytic Subunit, Chain A, domain 1"/>
    <property type="match status" value="1"/>
</dbReference>
<keyword evidence="4" id="KW-1185">Reference proteome</keyword>
<dbReference type="AlphaFoldDB" id="A0A6A6CSZ1"/>
<feature type="region of interest" description="Disordered" evidence="1">
    <location>
        <begin position="1"/>
        <end position="220"/>
    </location>
</feature>
<evidence type="ECO:0000256" key="1">
    <source>
        <dbReference type="SAM" id="MobiDB-lite"/>
    </source>
</evidence>
<feature type="compositionally biased region" description="Low complexity" evidence="1">
    <location>
        <begin position="1"/>
        <end position="16"/>
    </location>
</feature>
<feature type="compositionally biased region" description="Basic and acidic residues" evidence="1">
    <location>
        <begin position="39"/>
        <end position="54"/>
    </location>
</feature>
<dbReference type="InterPro" id="IPR029071">
    <property type="entry name" value="Ubiquitin-like_domsf"/>
</dbReference>
<dbReference type="SUPFAM" id="SSF54236">
    <property type="entry name" value="Ubiquitin-like"/>
    <property type="match status" value="1"/>
</dbReference>
<dbReference type="RefSeq" id="XP_033669841.1">
    <property type="nucleotide sequence ID" value="XM_033816444.1"/>
</dbReference>
<dbReference type="Pfam" id="PF11976">
    <property type="entry name" value="Rad60-SLD"/>
    <property type="match status" value="1"/>
</dbReference>
<protein>
    <recommendedName>
        <fullName evidence="2">Rad60/SUMO-like domain-containing protein</fullName>
    </recommendedName>
</protein>
<dbReference type="EMBL" id="ML993589">
    <property type="protein sequence ID" value="KAF2168952.1"/>
    <property type="molecule type" value="Genomic_DNA"/>
</dbReference>
<dbReference type="Proteomes" id="UP000799537">
    <property type="component" value="Unassembled WGS sequence"/>
</dbReference>
<feature type="compositionally biased region" description="Basic and acidic residues" evidence="1">
    <location>
        <begin position="62"/>
        <end position="90"/>
    </location>
</feature>
<organism evidence="3 4">
    <name type="scientific">Zasmidium cellare ATCC 36951</name>
    <dbReference type="NCBI Taxonomy" id="1080233"/>
    <lineage>
        <taxon>Eukaryota</taxon>
        <taxon>Fungi</taxon>
        <taxon>Dikarya</taxon>
        <taxon>Ascomycota</taxon>
        <taxon>Pezizomycotina</taxon>
        <taxon>Dothideomycetes</taxon>
        <taxon>Dothideomycetidae</taxon>
        <taxon>Mycosphaerellales</taxon>
        <taxon>Mycosphaerellaceae</taxon>
        <taxon>Zasmidium</taxon>
    </lineage>
</organism>
<feature type="domain" description="Rad60/SUMO-like" evidence="2">
    <location>
        <begin position="362"/>
        <end position="431"/>
    </location>
</feature>
<dbReference type="OrthoDB" id="3365399at2759"/>
<gene>
    <name evidence="3" type="ORF">M409DRAFT_65290</name>
</gene>
<dbReference type="GeneID" id="54569716"/>
<feature type="compositionally biased region" description="Acidic residues" evidence="1">
    <location>
        <begin position="171"/>
        <end position="182"/>
    </location>
</feature>
<evidence type="ECO:0000259" key="2">
    <source>
        <dbReference type="Pfam" id="PF11976"/>
    </source>
</evidence>
<dbReference type="InterPro" id="IPR022617">
    <property type="entry name" value="Rad60/SUMO-like_dom"/>
</dbReference>
<evidence type="ECO:0000313" key="3">
    <source>
        <dbReference type="EMBL" id="KAF2168952.1"/>
    </source>
</evidence>
<sequence>MSFFKAPAWAQPQAPKAGDDNSDEDLFSHKGSFMSMFKDQSERQKKEKEREERRKAKKEGKRKSSERRDSEEPTVKSEFKKRRITSEESSKLLAKAGLGTNVIDLSDGEDEPVEKEQLPVRRSSRNTRTKDVLSPARQKSKLTEPIDFGNESEDDFQITAVKAPPRPAPPEPEEEYDSDPEIAEMQRQAREKVRAKQRETANAASPGSRGTPDVSSSTPPAMDPVVKILVTSEIPKTNPLILCRKLSQRLREVREMWCKKQGFSDDYTAKVFFVHRGRQYWDSTTVRRLGLETDADGRVYRTVDPNSEGVEQVHVEAVTQEMFEEMKAEKARKAKAAVSVYDVEEEQQAHEGAVEVPAEKQIRLTVKAKGKPDWKVIVKPTTSISVIMKKGKKNLGFADSQDVYLEFDGERVEPDQTVADTEIEDMYCIDMHEG</sequence>
<proteinExistence type="predicted"/>
<reference evidence="3" key="1">
    <citation type="journal article" date="2020" name="Stud. Mycol.">
        <title>101 Dothideomycetes genomes: a test case for predicting lifestyles and emergence of pathogens.</title>
        <authorList>
            <person name="Haridas S."/>
            <person name="Albert R."/>
            <person name="Binder M."/>
            <person name="Bloem J."/>
            <person name="Labutti K."/>
            <person name="Salamov A."/>
            <person name="Andreopoulos B."/>
            <person name="Baker S."/>
            <person name="Barry K."/>
            <person name="Bills G."/>
            <person name="Bluhm B."/>
            <person name="Cannon C."/>
            <person name="Castanera R."/>
            <person name="Culley D."/>
            <person name="Daum C."/>
            <person name="Ezra D."/>
            <person name="Gonzalez J."/>
            <person name="Henrissat B."/>
            <person name="Kuo A."/>
            <person name="Liang C."/>
            <person name="Lipzen A."/>
            <person name="Lutzoni F."/>
            <person name="Magnuson J."/>
            <person name="Mondo S."/>
            <person name="Nolan M."/>
            <person name="Ohm R."/>
            <person name="Pangilinan J."/>
            <person name="Park H.-J."/>
            <person name="Ramirez L."/>
            <person name="Alfaro M."/>
            <person name="Sun H."/>
            <person name="Tritt A."/>
            <person name="Yoshinaga Y."/>
            <person name="Zwiers L.-H."/>
            <person name="Turgeon B."/>
            <person name="Goodwin S."/>
            <person name="Spatafora J."/>
            <person name="Crous P."/>
            <person name="Grigoriev I."/>
        </authorList>
    </citation>
    <scope>NUCLEOTIDE SEQUENCE</scope>
    <source>
        <strain evidence="3">ATCC 36951</strain>
    </source>
</reference>
<name>A0A6A6CSZ1_ZASCE</name>
<accession>A0A6A6CSZ1</accession>